<comment type="catalytic activity">
    <reaction evidence="8">
        <text>alpha-D-mannose 1-phosphate + GTP + H(+) = GDP-alpha-D-mannose + diphosphate</text>
        <dbReference type="Rhea" id="RHEA:15229"/>
        <dbReference type="ChEBI" id="CHEBI:15378"/>
        <dbReference type="ChEBI" id="CHEBI:33019"/>
        <dbReference type="ChEBI" id="CHEBI:37565"/>
        <dbReference type="ChEBI" id="CHEBI:57527"/>
        <dbReference type="ChEBI" id="CHEBI:58409"/>
        <dbReference type="EC" id="2.7.7.13"/>
    </reaction>
</comment>
<keyword evidence="4 13" id="KW-0808">Transferase</keyword>
<feature type="domain" description="MannoseP isomerase/GMP-like beta-helix" evidence="12">
    <location>
        <begin position="300"/>
        <end position="348"/>
    </location>
</feature>
<evidence type="ECO:0000313" key="13">
    <source>
        <dbReference type="EMBL" id="ROH89146.1"/>
    </source>
</evidence>
<keyword evidence="6" id="KW-0547">Nucleotide-binding</keyword>
<dbReference type="UniPathway" id="UPA00126">
    <property type="reaction ID" value="UER00930"/>
</dbReference>
<dbReference type="Proteomes" id="UP000282106">
    <property type="component" value="Unassembled WGS sequence"/>
</dbReference>
<dbReference type="InterPro" id="IPR014710">
    <property type="entry name" value="RmlC-like_jellyroll"/>
</dbReference>
<dbReference type="Pfam" id="PF01050">
    <property type="entry name" value="MannoseP_isomer"/>
    <property type="match status" value="1"/>
</dbReference>
<feature type="domain" description="Nucleotidyl transferase" evidence="10">
    <location>
        <begin position="7"/>
        <end position="278"/>
    </location>
</feature>
<dbReference type="AlphaFoldDB" id="A0A3N0V8M9"/>
<dbReference type="GO" id="GO:0004475">
    <property type="term" value="F:mannose-1-phosphate guanylyltransferase (GTP) activity"/>
    <property type="evidence" value="ECO:0007669"/>
    <property type="project" value="UniProtKB-EC"/>
</dbReference>
<dbReference type="CDD" id="cd02509">
    <property type="entry name" value="GDP-M1P_Guanylyltransferase"/>
    <property type="match status" value="1"/>
</dbReference>
<sequence>MHAQLVPVIMAGGTGTRLWPLSREQFPKQFIALTDERSLLQVTALRASRIVEAAPPLAICGEDQRFLVGEQLRGCGMLSEVLIEPAGRNTAPAAACAALRAQARYGDQTLVLLMAADHVIADEEAFVQAVELASGVARQGKIAVFGIRPTRPETGYGYIRIGAEREDGAYELAAFVEKPDRERAEAFLREGGYYWNGGLFLFRADVMLAELQRFEPELLAQARLSLEKARSDLDFVRLDPESFKACRNESIDYAVMEKTDKAAVVLLDAGWDDVGSWTFLDQQPKDDCGNAVRGDTWLHEAHNNLVHAESRLVALAGVSDTIVVETKDAVLVTTRERAQDVKKIVARLKAEGRSEAVHHPTVYRPWGSYETIAMDERFQVKRIVVKPGQKLSLQMHHHRAEHWIVVKGTAEITVGEKVFMLTENQSTYIPLGEKHRLVNPGRVPLELIEVQSGSYLGEDDIVRFEDIYGRSPK</sequence>
<dbReference type="PANTHER" id="PTHR46390:SF1">
    <property type="entry name" value="MANNOSE-1-PHOSPHATE GUANYLYLTRANSFERASE"/>
    <property type="match status" value="1"/>
</dbReference>
<dbReference type="GO" id="GO:0005525">
    <property type="term" value="F:GTP binding"/>
    <property type="evidence" value="ECO:0007669"/>
    <property type="project" value="UniProtKB-KW"/>
</dbReference>
<dbReference type="SUPFAM" id="SSF53448">
    <property type="entry name" value="Nucleotide-diphospho-sugar transferases"/>
    <property type="match status" value="1"/>
</dbReference>
<dbReference type="InterPro" id="IPR005835">
    <property type="entry name" value="NTP_transferase_dom"/>
</dbReference>
<dbReference type="FunFam" id="3.90.550.10:FF:000046">
    <property type="entry name" value="Mannose-1-phosphate guanylyltransferase (GDP)"/>
    <property type="match status" value="1"/>
</dbReference>
<dbReference type="InterPro" id="IPR054566">
    <property type="entry name" value="ManC/GMP-like_b-helix"/>
</dbReference>
<accession>A0A3N0V8M9</accession>
<dbReference type="InterPro" id="IPR051161">
    <property type="entry name" value="Mannose-6P_isomerase_type2"/>
</dbReference>
<reference evidence="13 14" key="1">
    <citation type="submission" date="2018-10" db="EMBL/GenBank/DDBJ databases">
        <authorList>
            <person name="Chen W.-M."/>
        </authorList>
    </citation>
    <scope>NUCLEOTIDE SEQUENCE [LARGE SCALE GENOMIC DNA]</scope>
    <source>
        <strain evidence="13 14">THS-13</strain>
    </source>
</reference>
<organism evidence="13 14">
    <name type="scientific">Stagnimonas aquatica</name>
    <dbReference type="NCBI Taxonomy" id="2689987"/>
    <lineage>
        <taxon>Bacteria</taxon>
        <taxon>Pseudomonadati</taxon>
        <taxon>Pseudomonadota</taxon>
        <taxon>Gammaproteobacteria</taxon>
        <taxon>Nevskiales</taxon>
        <taxon>Nevskiaceae</taxon>
        <taxon>Stagnimonas</taxon>
    </lineage>
</organism>
<dbReference type="GO" id="GO:0009298">
    <property type="term" value="P:GDP-mannose biosynthetic process"/>
    <property type="evidence" value="ECO:0007669"/>
    <property type="project" value="UniProtKB-UniPathway"/>
</dbReference>
<dbReference type="EC" id="2.7.7.13" evidence="3"/>
<dbReference type="Pfam" id="PF22640">
    <property type="entry name" value="ManC_GMP_beta-helix"/>
    <property type="match status" value="1"/>
</dbReference>
<dbReference type="InterPro" id="IPR006375">
    <property type="entry name" value="Man1P_GuaTrfase/Man6P_Isoase"/>
</dbReference>
<evidence type="ECO:0000256" key="9">
    <source>
        <dbReference type="RuleBase" id="RU004190"/>
    </source>
</evidence>
<protein>
    <recommendedName>
        <fullName evidence="3">mannose-1-phosphate guanylyltransferase</fullName>
        <ecNumber evidence="3">2.7.7.13</ecNumber>
    </recommendedName>
</protein>
<evidence type="ECO:0000313" key="14">
    <source>
        <dbReference type="Proteomes" id="UP000282106"/>
    </source>
</evidence>
<feature type="domain" description="Mannose-6-phosphate isomerase type II C-terminal" evidence="11">
    <location>
        <begin position="352"/>
        <end position="466"/>
    </location>
</feature>
<dbReference type="PANTHER" id="PTHR46390">
    <property type="entry name" value="MANNOSE-1-PHOSPHATE GUANYLYLTRANSFERASE"/>
    <property type="match status" value="1"/>
</dbReference>
<dbReference type="Gene3D" id="3.90.550.10">
    <property type="entry name" value="Spore Coat Polysaccharide Biosynthesis Protein SpsA, Chain A"/>
    <property type="match status" value="1"/>
</dbReference>
<evidence type="ECO:0000256" key="3">
    <source>
        <dbReference type="ARBA" id="ARBA00012387"/>
    </source>
</evidence>
<evidence type="ECO:0000259" key="10">
    <source>
        <dbReference type="Pfam" id="PF00483"/>
    </source>
</evidence>
<dbReference type="NCBIfam" id="TIGR01479">
    <property type="entry name" value="GMP_PMI"/>
    <property type="match status" value="1"/>
</dbReference>
<evidence type="ECO:0000256" key="5">
    <source>
        <dbReference type="ARBA" id="ARBA00022695"/>
    </source>
</evidence>
<dbReference type="Gene3D" id="2.60.120.10">
    <property type="entry name" value="Jelly Rolls"/>
    <property type="match status" value="1"/>
</dbReference>
<evidence type="ECO:0000256" key="4">
    <source>
        <dbReference type="ARBA" id="ARBA00022679"/>
    </source>
</evidence>
<dbReference type="InterPro" id="IPR049577">
    <property type="entry name" value="GMPP_N"/>
</dbReference>
<dbReference type="CDD" id="cd02213">
    <property type="entry name" value="cupin_PMI_typeII_C"/>
    <property type="match status" value="1"/>
</dbReference>
<dbReference type="FunCoup" id="A0A3N0V8M9">
    <property type="interactions" value="177"/>
</dbReference>
<proteinExistence type="inferred from homology"/>
<dbReference type="FunFam" id="2.60.120.10:FF:000032">
    <property type="entry name" value="Mannose-1-phosphate guanylyltransferase/mannose-6-phosphate isomerase"/>
    <property type="match status" value="1"/>
</dbReference>
<dbReference type="GO" id="GO:0016853">
    <property type="term" value="F:isomerase activity"/>
    <property type="evidence" value="ECO:0007669"/>
    <property type="project" value="UniProtKB-KW"/>
</dbReference>
<evidence type="ECO:0000256" key="2">
    <source>
        <dbReference type="ARBA" id="ARBA00006115"/>
    </source>
</evidence>
<dbReference type="SUPFAM" id="SSF51182">
    <property type="entry name" value="RmlC-like cupins"/>
    <property type="match status" value="1"/>
</dbReference>
<evidence type="ECO:0000259" key="11">
    <source>
        <dbReference type="Pfam" id="PF01050"/>
    </source>
</evidence>
<keyword evidence="13" id="KW-0413">Isomerase</keyword>
<dbReference type="RefSeq" id="WP_123212168.1">
    <property type="nucleotide sequence ID" value="NZ_RJVO01000005.1"/>
</dbReference>
<dbReference type="EMBL" id="RJVO01000005">
    <property type="protein sequence ID" value="ROH89146.1"/>
    <property type="molecule type" value="Genomic_DNA"/>
</dbReference>
<evidence type="ECO:0000256" key="6">
    <source>
        <dbReference type="ARBA" id="ARBA00022741"/>
    </source>
</evidence>
<keyword evidence="5 13" id="KW-0548">Nucleotidyltransferase</keyword>
<dbReference type="InterPro" id="IPR029044">
    <property type="entry name" value="Nucleotide-diphossugar_trans"/>
</dbReference>
<comment type="similarity">
    <text evidence="2 9">Belongs to the mannose-6-phosphate isomerase type 2 family.</text>
</comment>
<dbReference type="InterPro" id="IPR001538">
    <property type="entry name" value="Man6P_isomerase-2_C"/>
</dbReference>
<keyword evidence="7" id="KW-0342">GTP-binding</keyword>
<evidence type="ECO:0000256" key="8">
    <source>
        <dbReference type="ARBA" id="ARBA00047343"/>
    </source>
</evidence>
<dbReference type="Pfam" id="PF00483">
    <property type="entry name" value="NTP_transferase"/>
    <property type="match status" value="1"/>
</dbReference>
<dbReference type="GO" id="GO:0000271">
    <property type="term" value="P:polysaccharide biosynthetic process"/>
    <property type="evidence" value="ECO:0007669"/>
    <property type="project" value="InterPro"/>
</dbReference>
<evidence type="ECO:0000256" key="7">
    <source>
        <dbReference type="ARBA" id="ARBA00023134"/>
    </source>
</evidence>
<gene>
    <name evidence="13" type="ORF">ED208_12115</name>
</gene>
<comment type="pathway">
    <text evidence="1">Nucleotide-sugar biosynthesis; GDP-alpha-D-mannose biosynthesis; GDP-alpha-D-mannose from alpha-D-mannose 1-phosphate (GTP route): step 1/1.</text>
</comment>
<name>A0A3N0V8M9_9GAMM</name>
<dbReference type="InterPro" id="IPR011051">
    <property type="entry name" value="RmlC_Cupin_sf"/>
</dbReference>
<dbReference type="InParanoid" id="A0A3N0V8M9"/>
<evidence type="ECO:0000259" key="12">
    <source>
        <dbReference type="Pfam" id="PF22640"/>
    </source>
</evidence>
<evidence type="ECO:0000256" key="1">
    <source>
        <dbReference type="ARBA" id="ARBA00004823"/>
    </source>
</evidence>
<comment type="caution">
    <text evidence="13">The sequence shown here is derived from an EMBL/GenBank/DDBJ whole genome shotgun (WGS) entry which is preliminary data.</text>
</comment>
<keyword evidence="14" id="KW-1185">Reference proteome</keyword>